<feature type="compositionally biased region" description="Basic and acidic residues" evidence="1">
    <location>
        <begin position="70"/>
        <end position="81"/>
    </location>
</feature>
<dbReference type="AlphaFoldDB" id="A0A225W1P5"/>
<feature type="region of interest" description="Disordered" evidence="1">
    <location>
        <begin position="1"/>
        <end position="91"/>
    </location>
</feature>
<dbReference type="Proteomes" id="UP000198211">
    <property type="component" value="Unassembled WGS sequence"/>
</dbReference>
<proteinExistence type="predicted"/>
<name>A0A225W1P5_9STRA</name>
<comment type="caution">
    <text evidence="2">The sequence shown here is derived from an EMBL/GenBank/DDBJ whole genome shotgun (WGS) entry which is preliminary data.</text>
</comment>
<reference evidence="3" key="1">
    <citation type="submission" date="2017-03" db="EMBL/GenBank/DDBJ databases">
        <title>Phytopthora megakarya and P. palmivora, two closely related causual agents of cacao black pod achieved similar genome size and gene model numbers by different mechanisms.</title>
        <authorList>
            <person name="Ali S."/>
            <person name="Shao J."/>
            <person name="Larry D.J."/>
            <person name="Kronmiller B."/>
            <person name="Shen D."/>
            <person name="Strem M.D."/>
            <person name="Melnick R.L."/>
            <person name="Guiltinan M.J."/>
            <person name="Tyler B.M."/>
            <person name="Meinhardt L.W."/>
            <person name="Bailey B.A."/>
        </authorList>
    </citation>
    <scope>NUCLEOTIDE SEQUENCE [LARGE SCALE GENOMIC DNA]</scope>
    <source>
        <strain evidence="3">zdho120</strain>
    </source>
</reference>
<evidence type="ECO:0000313" key="2">
    <source>
        <dbReference type="EMBL" id="OWZ11314.1"/>
    </source>
</evidence>
<gene>
    <name evidence="2" type="ORF">PHMEG_00015684</name>
</gene>
<accession>A0A225W1P5</accession>
<sequence>MAPNGGKNAPSGPSATPSGGDTERGGDSHPSPATFPPQDTVDDTRKKGSGKKSTAVDDDAVSDQELSNGDDGKGAVDDVDKPANIPAPTPVIIKKQTPKKTSRVLKMSEMECLHGGAEKPSAAKARPKLPVYTMLSREAAAKFSFATSGKARLVGIPATRDHIKAGALVEDGYGGLETFIQIESLGLEERDRLADHVTDDEDIHDFVLTPREAPLSDGDLDEAVKSMEFQGEMASILT</sequence>
<dbReference type="OrthoDB" id="129630at2759"/>
<organism evidence="2 3">
    <name type="scientific">Phytophthora megakarya</name>
    <dbReference type="NCBI Taxonomy" id="4795"/>
    <lineage>
        <taxon>Eukaryota</taxon>
        <taxon>Sar</taxon>
        <taxon>Stramenopiles</taxon>
        <taxon>Oomycota</taxon>
        <taxon>Peronosporomycetes</taxon>
        <taxon>Peronosporales</taxon>
        <taxon>Peronosporaceae</taxon>
        <taxon>Phytophthora</taxon>
    </lineage>
</organism>
<protein>
    <submittedName>
        <fullName evidence="2">Uncharacterized protein</fullName>
    </submittedName>
</protein>
<dbReference type="EMBL" id="NBNE01002160">
    <property type="protein sequence ID" value="OWZ11314.1"/>
    <property type="molecule type" value="Genomic_DNA"/>
</dbReference>
<evidence type="ECO:0000256" key="1">
    <source>
        <dbReference type="SAM" id="MobiDB-lite"/>
    </source>
</evidence>
<evidence type="ECO:0000313" key="3">
    <source>
        <dbReference type="Proteomes" id="UP000198211"/>
    </source>
</evidence>
<keyword evidence="3" id="KW-1185">Reference proteome</keyword>